<evidence type="ECO:0000256" key="6">
    <source>
        <dbReference type="PIRSR" id="PIRSR005586-2"/>
    </source>
</evidence>
<dbReference type="GO" id="GO:0006355">
    <property type="term" value="P:regulation of DNA-templated transcription"/>
    <property type="evidence" value="ECO:0007669"/>
    <property type="project" value="InterPro"/>
</dbReference>
<dbReference type="Gene3D" id="2.20.25.10">
    <property type="match status" value="1"/>
</dbReference>
<feature type="binding site" evidence="5">
    <location>
        <position position="27"/>
    </location>
    <ligand>
        <name>Zn(2+)</name>
        <dbReference type="ChEBI" id="CHEBI:29105"/>
        <label>1</label>
    </ligand>
</feature>
<dbReference type="NCBIfam" id="TIGR01384">
    <property type="entry name" value="TFS_arch"/>
    <property type="match status" value="1"/>
</dbReference>
<dbReference type="Proteomes" id="UP000229789">
    <property type="component" value="Unassembled WGS sequence"/>
</dbReference>
<evidence type="ECO:0000256" key="4">
    <source>
        <dbReference type="PIRNR" id="PIRNR005586"/>
    </source>
</evidence>
<accession>A0A2G9LJW7</accession>
<evidence type="ECO:0000256" key="2">
    <source>
        <dbReference type="ARBA" id="ARBA00022771"/>
    </source>
</evidence>
<organism evidence="8 9">
    <name type="scientific">Huberarchaeum crystalense</name>
    <dbReference type="NCBI Taxonomy" id="2014257"/>
    <lineage>
        <taxon>Archaea</taxon>
        <taxon>Candidatus Huberarchaeota</taxon>
        <taxon>Candidatus Huberarchaeia</taxon>
        <taxon>Candidatus Huberarchaeales</taxon>
        <taxon>Candidatus Huberarchaeaceae</taxon>
        <taxon>Candidatus Huberarchaeum</taxon>
    </lineage>
</organism>
<comment type="similarity">
    <text evidence="4">Belongs to the archaeal rpoM/eukaryotic RPA12/RPB9/RPC11 RNA polymerase family.</text>
</comment>
<evidence type="ECO:0000256" key="1">
    <source>
        <dbReference type="ARBA" id="ARBA00022723"/>
    </source>
</evidence>
<evidence type="ECO:0000259" key="7">
    <source>
        <dbReference type="PROSITE" id="PS51133"/>
    </source>
</evidence>
<feature type="domain" description="TFIIS-type" evidence="7">
    <location>
        <begin position="69"/>
        <end position="109"/>
    </location>
</feature>
<reference evidence="8 9" key="1">
    <citation type="submission" date="2017-09" db="EMBL/GenBank/DDBJ databases">
        <title>Depth-based differentiation of microbial function through sediment-hosted aquifers and enrichment of novel symbionts in the deep terrestrial subsurface.</title>
        <authorList>
            <person name="Probst A.J."/>
            <person name="Ladd B."/>
            <person name="Jarett J.K."/>
            <person name="Geller-Mcgrath D.E."/>
            <person name="Sieber C.M."/>
            <person name="Emerson J.B."/>
            <person name="Anantharaman K."/>
            <person name="Thomas B.C."/>
            <person name="Malmstrom R."/>
            <person name="Stieglmeier M."/>
            <person name="Klingl A."/>
            <person name="Woyke T."/>
            <person name="Ryan C.M."/>
            <person name="Banfield J.F."/>
        </authorList>
    </citation>
    <scope>NUCLEOTIDE SEQUENCE [LARGE SCALE GENOMIC DNA]</scope>
    <source>
        <strain evidence="8">CG18_big_fil_WC_8_21_14_2_50_31_19</strain>
    </source>
</reference>
<feature type="binding site" evidence="5">
    <location>
        <position position="7"/>
    </location>
    <ligand>
        <name>Zn(2+)</name>
        <dbReference type="ChEBI" id="CHEBI:29105"/>
        <label>1</label>
    </ligand>
</feature>
<dbReference type="SUPFAM" id="SSF57783">
    <property type="entry name" value="Zinc beta-ribbon"/>
    <property type="match status" value="1"/>
</dbReference>
<dbReference type="GO" id="GO:0006351">
    <property type="term" value="P:DNA-templated transcription"/>
    <property type="evidence" value="ECO:0007669"/>
    <property type="project" value="InterPro"/>
</dbReference>
<evidence type="ECO:0000256" key="5">
    <source>
        <dbReference type="PIRSR" id="PIRSR005586-1"/>
    </source>
</evidence>
<dbReference type="EMBL" id="PCUF01000001">
    <property type="protein sequence ID" value="PIN66819.1"/>
    <property type="molecule type" value="Genomic_DNA"/>
</dbReference>
<feature type="zinc finger region" description="C4-type" evidence="6">
    <location>
        <begin position="4"/>
        <end position="27"/>
    </location>
</feature>
<keyword evidence="2 6" id="KW-0863">Zinc-finger</keyword>
<dbReference type="SMART" id="SM00440">
    <property type="entry name" value="ZnF_C2C2"/>
    <property type="match status" value="1"/>
</dbReference>
<dbReference type="AlphaFoldDB" id="A0A2G9LJW7"/>
<name>A0A2G9LJW7_HUBC1</name>
<keyword evidence="4" id="KW-0804">Transcription</keyword>
<evidence type="ECO:0000313" key="9">
    <source>
        <dbReference type="Proteomes" id="UP000229789"/>
    </source>
</evidence>
<keyword evidence="3 5" id="KW-0862">Zinc</keyword>
<dbReference type="PANTHER" id="PTHR11239:SF12">
    <property type="entry name" value="DNA-DIRECTED RNA POLYMERASE III SUBUNIT RPC10"/>
    <property type="match status" value="1"/>
</dbReference>
<dbReference type="Pfam" id="PF01096">
    <property type="entry name" value="Zn_ribbon_TFIIS"/>
    <property type="match status" value="1"/>
</dbReference>
<dbReference type="GO" id="GO:0008270">
    <property type="term" value="F:zinc ion binding"/>
    <property type="evidence" value="ECO:0007669"/>
    <property type="project" value="UniProtKB-KW"/>
</dbReference>
<dbReference type="PANTHER" id="PTHR11239">
    <property type="entry name" value="DNA-DIRECTED RNA POLYMERASE"/>
    <property type="match status" value="1"/>
</dbReference>
<feature type="binding site" evidence="5">
    <location>
        <position position="73"/>
    </location>
    <ligand>
        <name>Zn(2+)</name>
        <dbReference type="ChEBI" id="CHEBI:29105"/>
        <label>2</label>
    </ligand>
</feature>
<keyword evidence="1 5" id="KW-0479">Metal-binding</keyword>
<gene>
    <name evidence="8" type="ORF">COW69_00305</name>
</gene>
<feature type="binding site" evidence="5">
    <location>
        <position position="4"/>
    </location>
    <ligand>
        <name>Zn(2+)</name>
        <dbReference type="ChEBI" id="CHEBI:29105"/>
        <label>1</label>
    </ligand>
</feature>
<evidence type="ECO:0000256" key="3">
    <source>
        <dbReference type="ARBA" id="ARBA00022833"/>
    </source>
</evidence>
<dbReference type="PROSITE" id="PS51133">
    <property type="entry name" value="ZF_TFIIS_2"/>
    <property type="match status" value="1"/>
</dbReference>
<protein>
    <submittedName>
        <fullName evidence="8">Transcription factor S</fullName>
    </submittedName>
</protein>
<dbReference type="InterPro" id="IPR001222">
    <property type="entry name" value="Znf_TFIIS"/>
</dbReference>
<feature type="binding site" evidence="5">
    <location>
        <position position="101"/>
    </location>
    <ligand>
        <name>Zn(2+)</name>
        <dbReference type="ChEBI" id="CHEBI:29105"/>
        <label>2</label>
    </ligand>
</feature>
<feature type="binding site" evidence="5">
    <location>
        <position position="24"/>
    </location>
    <ligand>
        <name>Zn(2+)</name>
        <dbReference type="ChEBI" id="CHEBI:29105"/>
        <label>1</label>
    </ligand>
</feature>
<feature type="binding site" evidence="5">
    <location>
        <position position="104"/>
    </location>
    <ligand>
        <name>Zn(2+)</name>
        <dbReference type="ChEBI" id="CHEBI:29105"/>
        <label>2</label>
    </ligand>
</feature>
<evidence type="ECO:0000313" key="8">
    <source>
        <dbReference type="EMBL" id="PIN66819.1"/>
    </source>
</evidence>
<dbReference type="CDD" id="cd10511">
    <property type="entry name" value="Zn-ribbon_TFS"/>
    <property type="match status" value="1"/>
</dbReference>
<dbReference type="InterPro" id="IPR006288">
    <property type="entry name" value="TFS"/>
</dbReference>
<proteinExistence type="inferred from homology"/>
<sequence>MIFCNKCGGLCSSRKQGEKTIFVCRCCRTEQTEKKGHVKACIICESIEKSEKKVSIFNEDIETKKLPTVKHGCPKCSNLKAVFWMKQTRASDEPPTRFYKCLKCGYISREYE</sequence>
<dbReference type="GO" id="GO:0003899">
    <property type="term" value="F:DNA-directed RNA polymerase activity"/>
    <property type="evidence" value="ECO:0007669"/>
    <property type="project" value="InterPro"/>
</dbReference>
<dbReference type="PIRSF" id="PIRSF005586">
    <property type="entry name" value="RNApol_RpoM"/>
    <property type="match status" value="1"/>
</dbReference>
<feature type="binding site" evidence="5">
    <location>
        <position position="76"/>
    </location>
    <ligand>
        <name>Zn(2+)</name>
        <dbReference type="ChEBI" id="CHEBI:29105"/>
        <label>2</label>
    </ligand>
</feature>
<comment type="caution">
    <text evidence="8">The sequence shown here is derived from an EMBL/GenBank/DDBJ whole genome shotgun (WGS) entry which is preliminary data.</text>
</comment>
<dbReference type="InterPro" id="IPR012164">
    <property type="entry name" value="Rpa12/Rpb9/Rpc10/TFS"/>
</dbReference>
<dbReference type="GO" id="GO:0003676">
    <property type="term" value="F:nucleic acid binding"/>
    <property type="evidence" value="ECO:0007669"/>
    <property type="project" value="InterPro"/>
</dbReference>